<feature type="domain" description="HTH luxR-type" evidence="4">
    <location>
        <begin position="149"/>
        <end position="213"/>
    </location>
</feature>
<gene>
    <name evidence="6" type="ORF">CRP01_04625</name>
</gene>
<dbReference type="SUPFAM" id="SSF46894">
    <property type="entry name" value="C-terminal effector domain of the bipartite response regulators"/>
    <property type="match status" value="1"/>
</dbReference>
<accession>A0A2D0NHF1</accession>
<dbReference type="Gene3D" id="3.40.50.2300">
    <property type="match status" value="1"/>
</dbReference>
<comment type="caution">
    <text evidence="6">The sequence shown here is derived from an EMBL/GenBank/DDBJ whole genome shotgun (WGS) entry which is preliminary data.</text>
</comment>
<dbReference type="GO" id="GO:0006355">
    <property type="term" value="P:regulation of DNA-templated transcription"/>
    <property type="evidence" value="ECO:0007669"/>
    <property type="project" value="InterPro"/>
</dbReference>
<dbReference type="InterPro" id="IPR036388">
    <property type="entry name" value="WH-like_DNA-bd_sf"/>
</dbReference>
<keyword evidence="7" id="KW-1185">Reference proteome</keyword>
<feature type="domain" description="Response regulatory" evidence="5">
    <location>
        <begin position="6"/>
        <end position="129"/>
    </location>
</feature>
<dbReference type="InterPro" id="IPR000792">
    <property type="entry name" value="Tscrpt_reg_LuxR_C"/>
</dbReference>
<dbReference type="Gene3D" id="1.10.10.10">
    <property type="entry name" value="Winged helix-like DNA-binding domain superfamily/Winged helix DNA-binding domain"/>
    <property type="match status" value="1"/>
</dbReference>
<dbReference type="EMBL" id="PDUD01000005">
    <property type="protein sequence ID" value="PHN07810.1"/>
    <property type="molecule type" value="Genomic_DNA"/>
</dbReference>
<reference evidence="6 7" key="1">
    <citation type="submission" date="2017-10" db="EMBL/GenBank/DDBJ databases">
        <title>The draft genome sequence of Lewinella nigricans NBRC 102662.</title>
        <authorList>
            <person name="Wang K."/>
        </authorList>
    </citation>
    <scope>NUCLEOTIDE SEQUENCE [LARGE SCALE GENOMIC DNA]</scope>
    <source>
        <strain evidence="6 7">NBRC 102662</strain>
    </source>
</reference>
<dbReference type="RefSeq" id="WP_099148842.1">
    <property type="nucleotide sequence ID" value="NZ_PDUD01000005.1"/>
</dbReference>
<evidence type="ECO:0000256" key="2">
    <source>
        <dbReference type="ARBA" id="ARBA00023125"/>
    </source>
</evidence>
<name>A0A2D0NHF1_FLAN2</name>
<sequence>MNPTTNLILVDDTPAILRIVEKILEGVPDIQVIDTALTGTALMEKLKQIENSIKKVYVEFILMDMIMHPMDGWETTRQVKKLYPHIKVIAFSSRDHPEAVQRSLRSGADGFLSKYHFSVETLKSAIKQIREGKKFFTYPDAENDRQIEERADLLTLTPRELALIQLLGENLDHAGMAAQLQISEDTLAVFLKNIKRKLNVDTQEAIIKAAAHYLFYRKGAPD</sequence>
<keyword evidence="1 3" id="KW-0597">Phosphoprotein</keyword>
<evidence type="ECO:0000313" key="6">
    <source>
        <dbReference type="EMBL" id="PHN07810.1"/>
    </source>
</evidence>
<dbReference type="Proteomes" id="UP000223913">
    <property type="component" value="Unassembled WGS sequence"/>
</dbReference>
<evidence type="ECO:0000256" key="1">
    <source>
        <dbReference type="ARBA" id="ARBA00022553"/>
    </source>
</evidence>
<evidence type="ECO:0000259" key="4">
    <source>
        <dbReference type="PROSITE" id="PS50043"/>
    </source>
</evidence>
<evidence type="ECO:0000259" key="5">
    <source>
        <dbReference type="PROSITE" id="PS50110"/>
    </source>
</evidence>
<protein>
    <recommendedName>
        <fullName evidence="8">DNA-binding response regulator</fullName>
    </recommendedName>
</protein>
<dbReference type="SUPFAM" id="SSF52172">
    <property type="entry name" value="CheY-like"/>
    <property type="match status" value="1"/>
</dbReference>
<proteinExistence type="predicted"/>
<dbReference type="InterPro" id="IPR001789">
    <property type="entry name" value="Sig_transdc_resp-reg_receiver"/>
</dbReference>
<dbReference type="InterPro" id="IPR058245">
    <property type="entry name" value="NreC/VraR/RcsB-like_REC"/>
</dbReference>
<dbReference type="GO" id="GO:0000160">
    <property type="term" value="P:phosphorelay signal transduction system"/>
    <property type="evidence" value="ECO:0007669"/>
    <property type="project" value="InterPro"/>
</dbReference>
<organism evidence="6 7">
    <name type="scientific">Flavilitoribacter nigricans (strain ATCC 23147 / DSM 23189 / NBRC 102662 / NCIMB 1420 / SS-2)</name>
    <name type="common">Lewinella nigricans</name>
    <dbReference type="NCBI Taxonomy" id="1122177"/>
    <lineage>
        <taxon>Bacteria</taxon>
        <taxon>Pseudomonadati</taxon>
        <taxon>Bacteroidota</taxon>
        <taxon>Saprospiria</taxon>
        <taxon>Saprospirales</taxon>
        <taxon>Lewinellaceae</taxon>
        <taxon>Flavilitoribacter</taxon>
    </lineage>
</organism>
<dbReference type="PROSITE" id="PS50110">
    <property type="entry name" value="RESPONSE_REGULATORY"/>
    <property type="match status" value="1"/>
</dbReference>
<dbReference type="Pfam" id="PF00196">
    <property type="entry name" value="GerE"/>
    <property type="match status" value="1"/>
</dbReference>
<dbReference type="AlphaFoldDB" id="A0A2D0NHF1"/>
<feature type="modified residue" description="4-aspartylphosphate" evidence="3">
    <location>
        <position position="64"/>
    </location>
</feature>
<evidence type="ECO:0000313" key="7">
    <source>
        <dbReference type="Proteomes" id="UP000223913"/>
    </source>
</evidence>
<keyword evidence="2" id="KW-0238">DNA-binding</keyword>
<dbReference type="CDD" id="cd17535">
    <property type="entry name" value="REC_NarL-like"/>
    <property type="match status" value="1"/>
</dbReference>
<dbReference type="InterPro" id="IPR039420">
    <property type="entry name" value="WalR-like"/>
</dbReference>
<dbReference type="GO" id="GO:0003677">
    <property type="term" value="F:DNA binding"/>
    <property type="evidence" value="ECO:0007669"/>
    <property type="project" value="UniProtKB-KW"/>
</dbReference>
<evidence type="ECO:0008006" key="8">
    <source>
        <dbReference type="Google" id="ProtNLM"/>
    </source>
</evidence>
<dbReference type="OrthoDB" id="659223at2"/>
<dbReference type="SMART" id="SM00448">
    <property type="entry name" value="REC"/>
    <property type="match status" value="1"/>
</dbReference>
<dbReference type="SMART" id="SM00421">
    <property type="entry name" value="HTH_LUXR"/>
    <property type="match status" value="1"/>
</dbReference>
<evidence type="ECO:0000256" key="3">
    <source>
        <dbReference type="PROSITE-ProRule" id="PRU00169"/>
    </source>
</evidence>
<dbReference type="PROSITE" id="PS50043">
    <property type="entry name" value="HTH_LUXR_2"/>
    <property type="match status" value="1"/>
</dbReference>
<dbReference type="Pfam" id="PF00072">
    <property type="entry name" value="Response_reg"/>
    <property type="match status" value="1"/>
</dbReference>
<dbReference type="PANTHER" id="PTHR43214:SF43">
    <property type="entry name" value="TWO-COMPONENT RESPONSE REGULATOR"/>
    <property type="match status" value="1"/>
</dbReference>
<dbReference type="PANTHER" id="PTHR43214">
    <property type="entry name" value="TWO-COMPONENT RESPONSE REGULATOR"/>
    <property type="match status" value="1"/>
</dbReference>
<dbReference type="InterPro" id="IPR016032">
    <property type="entry name" value="Sig_transdc_resp-reg_C-effctor"/>
</dbReference>
<dbReference type="InterPro" id="IPR011006">
    <property type="entry name" value="CheY-like_superfamily"/>
</dbReference>